<dbReference type="OrthoDB" id="2971182at2759"/>
<evidence type="ECO:0000256" key="1">
    <source>
        <dbReference type="SAM" id="Phobius"/>
    </source>
</evidence>
<feature type="transmembrane region" description="Helical" evidence="1">
    <location>
        <begin position="95"/>
        <end position="114"/>
    </location>
</feature>
<evidence type="ECO:0000259" key="2">
    <source>
        <dbReference type="Pfam" id="PF20152"/>
    </source>
</evidence>
<dbReference type="EMBL" id="KN817523">
    <property type="protein sequence ID" value="KJA27653.1"/>
    <property type="molecule type" value="Genomic_DNA"/>
</dbReference>
<dbReference type="OMA" id="CIAFPED"/>
<keyword evidence="1" id="KW-0812">Transmembrane</keyword>
<dbReference type="Pfam" id="PF20152">
    <property type="entry name" value="DUF6534"/>
    <property type="match status" value="1"/>
</dbReference>
<dbReference type="InterPro" id="IPR045339">
    <property type="entry name" value="DUF6534"/>
</dbReference>
<dbReference type="STRING" id="945553.A0A0D2MUI9"/>
<protein>
    <recommendedName>
        <fullName evidence="2">DUF6534 domain-containing protein</fullName>
    </recommendedName>
</protein>
<gene>
    <name evidence="3" type="ORF">HYPSUDRAFT_867066</name>
</gene>
<feature type="domain" description="DUF6534" evidence="2">
    <location>
        <begin position="175"/>
        <end position="242"/>
    </location>
</feature>
<dbReference type="PANTHER" id="PTHR40465">
    <property type="entry name" value="CHROMOSOME 1, WHOLE GENOME SHOTGUN SEQUENCE"/>
    <property type="match status" value="1"/>
</dbReference>
<evidence type="ECO:0000313" key="4">
    <source>
        <dbReference type="Proteomes" id="UP000054270"/>
    </source>
</evidence>
<feature type="transmembrane region" description="Helical" evidence="1">
    <location>
        <begin position="57"/>
        <end position="75"/>
    </location>
</feature>
<proteinExistence type="predicted"/>
<sequence>MSNSPTDAPLKLPELVYTDAASVVLGTMAQWILFGVLLVQAYLYCIAFPEDRRFLKLNVLVQLLLETVQTVMFTYDIFHHFTRADPAELNEAGTSWLSITLMIGVIASITQGFYCYRVCVLTRSKYAVVLISMLSLGQLSAAIYVTVQEKRVNILTSLLSQNAATIGIIIWAACSFSCDILIAAIMSYYLKKRDTGFEDTHDIIVRLIRLSIETGCITALLDGVVLVLTYSNSMMAMLNSRVKPVSNAPTYGAPLWQELLEKPIESMYSSKRTQGRRTASLFCRDSEAGFSSSRGSVIVLP</sequence>
<feature type="transmembrane region" description="Helical" evidence="1">
    <location>
        <begin position="126"/>
        <end position="146"/>
    </location>
</feature>
<keyword evidence="4" id="KW-1185">Reference proteome</keyword>
<evidence type="ECO:0000313" key="3">
    <source>
        <dbReference type="EMBL" id="KJA27653.1"/>
    </source>
</evidence>
<name>A0A0D2MUI9_HYPSF</name>
<dbReference type="Proteomes" id="UP000054270">
    <property type="component" value="Unassembled WGS sequence"/>
</dbReference>
<reference evidence="4" key="1">
    <citation type="submission" date="2014-04" db="EMBL/GenBank/DDBJ databases">
        <title>Evolutionary Origins and Diversification of the Mycorrhizal Mutualists.</title>
        <authorList>
            <consortium name="DOE Joint Genome Institute"/>
            <consortium name="Mycorrhizal Genomics Consortium"/>
            <person name="Kohler A."/>
            <person name="Kuo A."/>
            <person name="Nagy L.G."/>
            <person name="Floudas D."/>
            <person name="Copeland A."/>
            <person name="Barry K.W."/>
            <person name="Cichocki N."/>
            <person name="Veneault-Fourrey C."/>
            <person name="LaButti K."/>
            <person name="Lindquist E.A."/>
            <person name="Lipzen A."/>
            <person name="Lundell T."/>
            <person name="Morin E."/>
            <person name="Murat C."/>
            <person name="Riley R."/>
            <person name="Ohm R."/>
            <person name="Sun H."/>
            <person name="Tunlid A."/>
            <person name="Henrissat B."/>
            <person name="Grigoriev I.V."/>
            <person name="Hibbett D.S."/>
            <person name="Martin F."/>
        </authorList>
    </citation>
    <scope>NUCLEOTIDE SEQUENCE [LARGE SCALE GENOMIC DNA]</scope>
    <source>
        <strain evidence="4">FD-334 SS-4</strain>
    </source>
</reference>
<dbReference type="AlphaFoldDB" id="A0A0D2MUI9"/>
<accession>A0A0D2MUI9</accession>
<organism evidence="3 4">
    <name type="scientific">Hypholoma sublateritium (strain FD-334 SS-4)</name>
    <dbReference type="NCBI Taxonomy" id="945553"/>
    <lineage>
        <taxon>Eukaryota</taxon>
        <taxon>Fungi</taxon>
        <taxon>Dikarya</taxon>
        <taxon>Basidiomycota</taxon>
        <taxon>Agaricomycotina</taxon>
        <taxon>Agaricomycetes</taxon>
        <taxon>Agaricomycetidae</taxon>
        <taxon>Agaricales</taxon>
        <taxon>Agaricineae</taxon>
        <taxon>Strophariaceae</taxon>
        <taxon>Hypholoma</taxon>
    </lineage>
</organism>
<feature type="transmembrane region" description="Helical" evidence="1">
    <location>
        <begin position="166"/>
        <end position="190"/>
    </location>
</feature>
<keyword evidence="1" id="KW-1133">Transmembrane helix</keyword>
<dbReference type="PANTHER" id="PTHR40465:SF1">
    <property type="entry name" value="DUF6534 DOMAIN-CONTAINING PROTEIN"/>
    <property type="match status" value="1"/>
</dbReference>
<feature type="transmembrane region" description="Helical" evidence="1">
    <location>
        <begin position="20"/>
        <end position="45"/>
    </location>
</feature>
<keyword evidence="1" id="KW-0472">Membrane</keyword>